<dbReference type="GO" id="GO:0016413">
    <property type="term" value="F:O-acetyltransferase activity"/>
    <property type="evidence" value="ECO:0007669"/>
    <property type="project" value="InterPro"/>
</dbReference>
<dbReference type="Pfam" id="PF14416">
    <property type="entry name" value="PMR5N"/>
    <property type="match status" value="1"/>
</dbReference>
<name>A0A6A6NAZ7_HEVBR</name>
<keyword evidence="5" id="KW-1133">Transmembrane helix</keyword>
<reference evidence="9 10" key="1">
    <citation type="journal article" date="2020" name="Mol. Plant">
        <title>The Chromosome-Based Rubber Tree Genome Provides New Insights into Spurge Genome Evolution and Rubber Biosynthesis.</title>
        <authorList>
            <person name="Liu J."/>
            <person name="Shi C."/>
            <person name="Shi C.C."/>
            <person name="Li W."/>
            <person name="Zhang Q.J."/>
            <person name="Zhang Y."/>
            <person name="Li K."/>
            <person name="Lu H.F."/>
            <person name="Shi C."/>
            <person name="Zhu S.T."/>
            <person name="Xiao Z.Y."/>
            <person name="Nan H."/>
            <person name="Yue Y."/>
            <person name="Zhu X.G."/>
            <person name="Wu Y."/>
            <person name="Hong X.N."/>
            <person name="Fan G.Y."/>
            <person name="Tong Y."/>
            <person name="Zhang D."/>
            <person name="Mao C.L."/>
            <person name="Liu Y.L."/>
            <person name="Hao S.J."/>
            <person name="Liu W.Q."/>
            <person name="Lv M.Q."/>
            <person name="Zhang H.B."/>
            <person name="Liu Y."/>
            <person name="Hu-Tang G.R."/>
            <person name="Wang J.P."/>
            <person name="Wang J.H."/>
            <person name="Sun Y.H."/>
            <person name="Ni S.B."/>
            <person name="Chen W.B."/>
            <person name="Zhang X.C."/>
            <person name="Jiao Y.N."/>
            <person name="Eichler E.E."/>
            <person name="Li G.H."/>
            <person name="Liu X."/>
            <person name="Gao L.Z."/>
        </authorList>
    </citation>
    <scope>NUCLEOTIDE SEQUENCE [LARGE SCALE GENOMIC DNA]</scope>
    <source>
        <strain evidence="10">cv. GT1</strain>
        <tissue evidence="9">Leaf</tissue>
    </source>
</reference>
<dbReference type="InterPro" id="IPR026057">
    <property type="entry name" value="TBL_C"/>
</dbReference>
<keyword evidence="10" id="KW-1185">Reference proteome</keyword>
<organism evidence="9 10">
    <name type="scientific">Hevea brasiliensis</name>
    <name type="common">Para rubber tree</name>
    <name type="synonym">Siphonia brasiliensis</name>
    <dbReference type="NCBI Taxonomy" id="3981"/>
    <lineage>
        <taxon>Eukaryota</taxon>
        <taxon>Viridiplantae</taxon>
        <taxon>Streptophyta</taxon>
        <taxon>Embryophyta</taxon>
        <taxon>Tracheophyta</taxon>
        <taxon>Spermatophyta</taxon>
        <taxon>Magnoliopsida</taxon>
        <taxon>eudicotyledons</taxon>
        <taxon>Gunneridae</taxon>
        <taxon>Pentapetalae</taxon>
        <taxon>rosids</taxon>
        <taxon>fabids</taxon>
        <taxon>Malpighiales</taxon>
        <taxon>Euphorbiaceae</taxon>
        <taxon>Crotonoideae</taxon>
        <taxon>Micrandreae</taxon>
        <taxon>Hevea</taxon>
    </lineage>
</organism>
<evidence type="ECO:0000256" key="1">
    <source>
        <dbReference type="ARBA" id="ARBA00004167"/>
    </source>
</evidence>
<protein>
    <submittedName>
        <fullName evidence="9">Uncharacterized protein</fullName>
    </submittedName>
</protein>
<gene>
    <name evidence="9" type="ORF">GH714_017184</name>
</gene>
<comment type="similarity">
    <text evidence="2">Belongs to the PC-esterase family. TBL subfamily.</text>
</comment>
<evidence type="ECO:0000256" key="4">
    <source>
        <dbReference type="ARBA" id="ARBA00022968"/>
    </source>
</evidence>
<evidence type="ECO:0000259" key="8">
    <source>
        <dbReference type="Pfam" id="PF14416"/>
    </source>
</evidence>
<keyword evidence="4" id="KW-0735">Signal-anchor</keyword>
<dbReference type="InterPro" id="IPR029962">
    <property type="entry name" value="TBL"/>
</dbReference>
<dbReference type="Pfam" id="PF13839">
    <property type="entry name" value="PC-Esterase"/>
    <property type="match status" value="1"/>
</dbReference>
<dbReference type="PANTHER" id="PTHR32285:SF36">
    <property type="entry name" value="PROTEIN TRICHOME BIREFRINGENCE-LIKE 38"/>
    <property type="match status" value="1"/>
</dbReference>
<dbReference type="Proteomes" id="UP000467840">
    <property type="component" value="Chromosome 11"/>
</dbReference>
<dbReference type="GO" id="GO:0005794">
    <property type="term" value="C:Golgi apparatus"/>
    <property type="evidence" value="ECO:0007669"/>
    <property type="project" value="TreeGrafter"/>
</dbReference>
<evidence type="ECO:0000313" key="9">
    <source>
        <dbReference type="EMBL" id="KAF2322464.1"/>
    </source>
</evidence>
<dbReference type="InterPro" id="IPR025846">
    <property type="entry name" value="TBL_N"/>
</dbReference>
<evidence type="ECO:0000313" key="10">
    <source>
        <dbReference type="Proteomes" id="UP000467840"/>
    </source>
</evidence>
<sequence>MIAFSCLGLANSSSNVKWRKQNKKSNCDVYQGSWLYDESYPIYDSSACPFIRKEFDCIKYGRSDQLYLHYRWQPTACDLPREEKNNSFPTVIFEDYEVSIMLFHSLLLVDIEQEDMGRVLKLDSLKDGNIWKDMDVLVFNTWHWWYRRGPKQPWDFVQVGDTILKDMDRMVAFHKALTTWAKWVDSDVDTSKTHVIFQGISPSHYNGTAWNEPEVTNCSKETQPISGSNYSSGLPLALYVVEDVLSRIKKPVHLLNITTLSQLRKDAHPSSYNGFKAMDCTHWCIAGLPDTWNELLYKAVINQ</sequence>
<dbReference type="AlphaFoldDB" id="A0A6A6NAZ7"/>
<keyword evidence="3" id="KW-0812">Transmembrane</keyword>
<evidence type="ECO:0000256" key="3">
    <source>
        <dbReference type="ARBA" id="ARBA00022692"/>
    </source>
</evidence>
<dbReference type="PANTHER" id="PTHR32285">
    <property type="entry name" value="PROTEIN TRICHOME BIREFRINGENCE-LIKE 9-RELATED"/>
    <property type="match status" value="1"/>
</dbReference>
<evidence type="ECO:0000259" key="7">
    <source>
        <dbReference type="Pfam" id="PF13839"/>
    </source>
</evidence>
<evidence type="ECO:0000256" key="2">
    <source>
        <dbReference type="ARBA" id="ARBA00007727"/>
    </source>
</evidence>
<proteinExistence type="inferred from homology"/>
<accession>A0A6A6NAZ7</accession>
<evidence type="ECO:0000256" key="5">
    <source>
        <dbReference type="ARBA" id="ARBA00022989"/>
    </source>
</evidence>
<keyword evidence="6" id="KW-0472">Membrane</keyword>
<comment type="subcellular location">
    <subcellularLocation>
        <location evidence="1">Membrane</location>
        <topology evidence="1">Single-pass membrane protein</topology>
    </subcellularLocation>
</comment>
<feature type="domain" description="Trichome birefringence-like C-terminal" evidence="7">
    <location>
        <begin position="81"/>
        <end position="298"/>
    </location>
</feature>
<comment type="caution">
    <text evidence="9">The sequence shown here is derived from an EMBL/GenBank/DDBJ whole genome shotgun (WGS) entry which is preliminary data.</text>
</comment>
<dbReference type="GO" id="GO:0016020">
    <property type="term" value="C:membrane"/>
    <property type="evidence" value="ECO:0007669"/>
    <property type="project" value="UniProtKB-SubCell"/>
</dbReference>
<dbReference type="EMBL" id="JAAGAX010000002">
    <property type="protein sequence ID" value="KAF2322464.1"/>
    <property type="molecule type" value="Genomic_DNA"/>
</dbReference>
<feature type="domain" description="Trichome birefringence-like N-terminal" evidence="8">
    <location>
        <begin position="26"/>
        <end position="78"/>
    </location>
</feature>
<evidence type="ECO:0000256" key="6">
    <source>
        <dbReference type="ARBA" id="ARBA00023136"/>
    </source>
</evidence>